<dbReference type="InterPro" id="IPR029058">
    <property type="entry name" value="AB_hydrolase_fold"/>
</dbReference>
<dbReference type="EMBL" id="JARGDL010000022">
    <property type="protein sequence ID" value="MDF1612960.1"/>
    <property type="molecule type" value="Genomic_DNA"/>
</dbReference>
<reference evidence="3" key="1">
    <citation type="submission" date="2023-03" db="EMBL/GenBank/DDBJ databases">
        <title>Stygiobacter electus gen. nov., sp. nov., facultatively anaerobic thermotolerant bacterium of the class Ignavibacteria from a well of Yessentuki mineral water deposit.</title>
        <authorList>
            <person name="Podosokorskaya O.A."/>
            <person name="Elcheninov A.G."/>
            <person name="Petrova N.F."/>
            <person name="Zavarzina D.G."/>
            <person name="Kublanov I.V."/>
            <person name="Merkel A.Y."/>
        </authorList>
    </citation>
    <scope>NUCLEOTIDE SEQUENCE</scope>
    <source>
        <strain evidence="3">09-Me</strain>
    </source>
</reference>
<comment type="caution">
    <text evidence="3">The sequence shown here is derived from an EMBL/GenBank/DDBJ whole genome shotgun (WGS) entry which is preliminary data.</text>
</comment>
<accession>A0AAE3TDH4</accession>
<dbReference type="Gene3D" id="1.10.3020.10">
    <property type="entry name" value="alpha-amino acid ester hydrolase ( Helical cap domain)"/>
    <property type="match status" value="1"/>
</dbReference>
<name>A0AAE3TDH4_9BACT</name>
<evidence type="ECO:0000313" key="3">
    <source>
        <dbReference type="EMBL" id="MDF1612960.1"/>
    </source>
</evidence>
<organism evidence="3 4">
    <name type="scientific">Stygiobacter electus</name>
    <dbReference type="NCBI Taxonomy" id="3032292"/>
    <lineage>
        <taxon>Bacteria</taxon>
        <taxon>Pseudomonadati</taxon>
        <taxon>Ignavibacteriota</taxon>
        <taxon>Ignavibacteria</taxon>
        <taxon>Ignavibacteriales</taxon>
        <taxon>Melioribacteraceae</taxon>
        <taxon>Stygiobacter</taxon>
    </lineage>
</organism>
<evidence type="ECO:0000313" key="4">
    <source>
        <dbReference type="Proteomes" id="UP001221302"/>
    </source>
</evidence>
<feature type="domain" description="Xaa-Pro dipeptidyl-peptidase C-terminal" evidence="2">
    <location>
        <begin position="351"/>
        <end position="613"/>
    </location>
</feature>
<dbReference type="InterPro" id="IPR008979">
    <property type="entry name" value="Galactose-bd-like_sf"/>
</dbReference>
<dbReference type="SUPFAM" id="SSF53474">
    <property type="entry name" value="alpha/beta-Hydrolases"/>
    <property type="match status" value="1"/>
</dbReference>
<evidence type="ECO:0000259" key="2">
    <source>
        <dbReference type="SMART" id="SM00939"/>
    </source>
</evidence>
<dbReference type="SMART" id="SM00939">
    <property type="entry name" value="PepX_C"/>
    <property type="match status" value="1"/>
</dbReference>
<dbReference type="Gene3D" id="2.60.120.260">
    <property type="entry name" value="Galactose-binding domain-like"/>
    <property type="match status" value="1"/>
</dbReference>
<dbReference type="InterPro" id="IPR000383">
    <property type="entry name" value="Xaa-Pro-like_dom"/>
</dbReference>
<dbReference type="GO" id="GO:0008239">
    <property type="term" value="F:dipeptidyl-peptidase activity"/>
    <property type="evidence" value="ECO:0007669"/>
    <property type="project" value="InterPro"/>
</dbReference>
<evidence type="ECO:0000256" key="1">
    <source>
        <dbReference type="ARBA" id="ARBA00022801"/>
    </source>
</evidence>
<sequence>MKKLFILLLISNFVFSQGVDWIKSNYNKKEYRIPMRDGVTLFTSVYSPKDTTKDYPIILMRTPYTVSPYGENNFPNNLGPNEELAKSGYIFAMQDVRGKFMSEGEFVDMRPYIPNKKSNKEVDESSDTYDTIDWLIKNLKHNNGKVGIWGISYPGFYAAMSLMDSHPALKAVSPQAPISDWFIGDDMHHGGALTLSMSFNFFKGFGQKRDSLTTHWKTIPPYPSPDMYNFFLKVGAIPNFNEKFLKHQIKFWNEILQHGNYDEFWQSRNNLPHFKNVKPAVLIVGGWYDSEDLYGPLNIYKSIEEKNKENKTHMIMGPWSHGGWARSDGSFFGDFKFPENTSETYNKKFITPFFNYYLKGEGELNIPEVTTFRTGTNEWVSYEKWPPENLVQQNLFINKKNKLTWTEPINQKENFYEYISDPNKPVPYTSKFHDSQQMYFRTYMSEDQRFASSRPDVLVFETEPLEDNVSIAGPIKADLFVSTTGTDADWVVKLIDVFPDDEKNPDPNPNNVEMGGYQRLIRYEILRGKFRNSFEKPEPFKPNEITNVKIHLNDIDHTFLKGHKIMIQIQSSFFPFFDRNPQKFIDIYNAKDDDFQKAYHRVYFSQKYPSKISFGLIK</sequence>
<dbReference type="RefSeq" id="WP_321536731.1">
    <property type="nucleotide sequence ID" value="NZ_JARGDL010000022.1"/>
</dbReference>
<dbReference type="AlphaFoldDB" id="A0AAE3TDH4"/>
<dbReference type="Proteomes" id="UP001221302">
    <property type="component" value="Unassembled WGS sequence"/>
</dbReference>
<dbReference type="SUPFAM" id="SSF49785">
    <property type="entry name" value="Galactose-binding domain-like"/>
    <property type="match status" value="1"/>
</dbReference>
<proteinExistence type="predicted"/>
<gene>
    <name evidence="3" type="ORF">P0M35_12415</name>
</gene>
<dbReference type="InterPro" id="IPR013736">
    <property type="entry name" value="Xaa-Pro_dipept_C"/>
</dbReference>
<dbReference type="Gene3D" id="3.40.50.1820">
    <property type="entry name" value="alpha/beta hydrolase"/>
    <property type="match status" value="1"/>
</dbReference>
<keyword evidence="1 3" id="KW-0378">Hydrolase</keyword>
<dbReference type="InterPro" id="IPR005674">
    <property type="entry name" value="CocE/Ser_esterase"/>
</dbReference>
<keyword evidence="4" id="KW-1185">Reference proteome</keyword>
<dbReference type="NCBIfam" id="TIGR00976">
    <property type="entry name" value="CocE_NonD"/>
    <property type="match status" value="1"/>
</dbReference>
<protein>
    <submittedName>
        <fullName evidence="3">CocE/NonD family hydrolase</fullName>
    </submittedName>
</protein>
<dbReference type="Pfam" id="PF02129">
    <property type="entry name" value="Peptidase_S15"/>
    <property type="match status" value="1"/>
</dbReference>
<dbReference type="Pfam" id="PF08530">
    <property type="entry name" value="PepX_C"/>
    <property type="match status" value="1"/>
</dbReference>